<dbReference type="KEGG" id="sew:SeSA_A4117"/>
<name>A0A0N1QV04_SALSV</name>
<dbReference type="HOGENOM" id="CLU_1956247_0_0_6"/>
<proteinExistence type="predicted"/>
<accession>A0A0N1QV04</accession>
<sequence length="129" mass="14701">MRTKIMLLSALVAICFSVQAKPTGITVQDVKHLALKQCLVDNYHKRIPPDAFYAPGHDMSFLVKTYALDNAGKWKPFLKFVAKETEGFDRLTMALHPDSAKDANNVLERCMAFYESDKLDKYVRETVMK</sequence>
<dbReference type="Gene3D" id="1.20.120.1620">
    <property type="match status" value="1"/>
</dbReference>
<feature type="chain" id="PRO_5005879964" evidence="1">
    <location>
        <begin position="21"/>
        <end position="129"/>
    </location>
</feature>
<reference evidence="2 3" key="1">
    <citation type="journal article" date="2011" name="J. Bacteriol.">
        <title>Comparative genomics of 28 Salmonella enterica isolates: evidence for CRISPR-mediated adaptive sublineage evolution.</title>
        <authorList>
            <person name="Fricke W.F."/>
            <person name="Mammel M.K."/>
            <person name="McDermott P.F."/>
            <person name="Tartera C."/>
            <person name="White D.G."/>
            <person name="Leclerc J.E."/>
            <person name="Ravel J."/>
            <person name="Cebula T.A."/>
        </authorList>
    </citation>
    <scope>NUCLEOTIDE SEQUENCE [LARGE SCALE GENOMIC DNA]</scope>
    <source>
        <strain evidence="2 3">CVM19633</strain>
    </source>
</reference>
<evidence type="ECO:0000313" key="3">
    <source>
        <dbReference type="Proteomes" id="UP000001865"/>
    </source>
</evidence>
<evidence type="ECO:0000313" key="2">
    <source>
        <dbReference type="EMBL" id="ACF90013.1"/>
    </source>
</evidence>
<keyword evidence="1" id="KW-0732">Signal</keyword>
<dbReference type="InterPro" id="IPR038314">
    <property type="entry name" value="T6SS_sf"/>
</dbReference>
<feature type="signal peptide" evidence="1">
    <location>
        <begin position="1"/>
        <end position="20"/>
    </location>
</feature>
<dbReference type="Proteomes" id="UP000001865">
    <property type="component" value="Chromosome"/>
</dbReference>
<dbReference type="RefSeq" id="WP_001259309.1">
    <property type="nucleotide sequence ID" value="NC_011094.1"/>
</dbReference>
<dbReference type="AlphaFoldDB" id="A0A0N1QV04"/>
<protein>
    <submittedName>
        <fullName evidence="2">Putative secreted protein</fullName>
    </submittedName>
</protein>
<evidence type="ECO:0000256" key="1">
    <source>
        <dbReference type="SAM" id="SignalP"/>
    </source>
</evidence>
<organism evidence="2 3">
    <name type="scientific">Salmonella schwarzengrund (strain CVM19633)</name>
    <dbReference type="NCBI Taxonomy" id="439843"/>
    <lineage>
        <taxon>Bacteria</taxon>
        <taxon>Pseudomonadati</taxon>
        <taxon>Pseudomonadota</taxon>
        <taxon>Gammaproteobacteria</taxon>
        <taxon>Enterobacterales</taxon>
        <taxon>Enterobacteriaceae</taxon>
        <taxon>Salmonella</taxon>
    </lineage>
</organism>
<gene>
    <name evidence="2" type="ordered locus">SeSA_A4117</name>
</gene>
<dbReference type="EMBL" id="CP001127">
    <property type="protein sequence ID" value="ACF90013.1"/>
    <property type="molecule type" value="Genomic_DNA"/>
</dbReference>